<proteinExistence type="predicted"/>
<keyword evidence="4" id="KW-1185">Reference proteome</keyword>
<dbReference type="PANTHER" id="PTHR34512:SF30">
    <property type="entry name" value="OUTER MEMBRANE PROTEIN ASSEMBLY FACTOR BAMB"/>
    <property type="match status" value="1"/>
</dbReference>
<evidence type="ECO:0000313" key="4">
    <source>
        <dbReference type="Proteomes" id="UP000590740"/>
    </source>
</evidence>
<dbReference type="Proteomes" id="UP000590740">
    <property type="component" value="Unassembled WGS sequence"/>
</dbReference>
<reference evidence="3 4" key="1">
    <citation type="submission" date="2020-08" db="EMBL/GenBank/DDBJ databases">
        <title>Genomic Encyclopedia of Type Strains, Phase IV (KMG-IV): sequencing the most valuable type-strain genomes for metagenomic binning, comparative biology and taxonomic classification.</title>
        <authorList>
            <person name="Goeker M."/>
        </authorList>
    </citation>
    <scope>NUCLEOTIDE SEQUENCE [LARGE SCALE GENOMIC DNA]</scope>
    <source>
        <strain evidence="3 4">DSM 12252</strain>
    </source>
</reference>
<dbReference type="RefSeq" id="WP_184340382.1">
    <property type="nucleotide sequence ID" value="NZ_JACHIG010000006.1"/>
</dbReference>
<protein>
    <submittedName>
        <fullName evidence="3">Outer membrane protein assembly factor BamB</fullName>
    </submittedName>
</protein>
<sequence length="425" mass="45313">MRSALTSFLLSTSFLTLASAAPTPAAGTTDWPEFRGAGAQGHSAATGLPLTWSPTSHMVWKAPVAGIGWSSPVVVGTRIFLTSAVSLSGKEEATADRSLHALALDAATGKPAWDVELFQAKSPRAHRKNSHASPTPVFEDGKLYVHFGHLGTACLDAATGKTLWSTQEFAYSPVHGNGSSPVLFDDLLIFSADAETEPKVIALDKTTGKLRWAFARQSDAKKKFSFCTPLIIDVAGQKQLITPGSGVVNALDPKTGTEIWHFNYDQGYSVVPRPIYAHGMIYLSSGYDKPVLYAIKVDASSKGDVTSTHLGWTIDKAAPHNPSMVVVGDELYFVADNGILTCADAKTGTVHYSERCTGPISASILAADGKLYLQDEKGLGVVVKPGKTYQVLAQNDLAERSLASYAIIGSDLLIRTEGNLYRVAK</sequence>
<gene>
    <name evidence="3" type="ORF">HNQ65_003042</name>
</gene>
<dbReference type="Gene3D" id="2.40.10.480">
    <property type="match status" value="1"/>
</dbReference>
<evidence type="ECO:0000313" key="3">
    <source>
        <dbReference type="EMBL" id="MBB5033454.1"/>
    </source>
</evidence>
<comment type="caution">
    <text evidence="3">The sequence shown here is derived from an EMBL/GenBank/DDBJ whole genome shotgun (WGS) entry which is preliminary data.</text>
</comment>
<feature type="domain" description="Pyrrolo-quinoline quinone repeat" evidence="2">
    <location>
        <begin position="103"/>
        <end position="293"/>
    </location>
</feature>
<dbReference type="InterPro" id="IPR011047">
    <property type="entry name" value="Quinoprotein_ADH-like_sf"/>
</dbReference>
<dbReference type="InterPro" id="IPR015943">
    <property type="entry name" value="WD40/YVTN_repeat-like_dom_sf"/>
</dbReference>
<keyword evidence="1" id="KW-0732">Signal</keyword>
<dbReference type="InterPro" id="IPR002372">
    <property type="entry name" value="PQQ_rpt_dom"/>
</dbReference>
<dbReference type="SMART" id="SM00564">
    <property type="entry name" value="PQQ"/>
    <property type="match status" value="3"/>
</dbReference>
<evidence type="ECO:0000256" key="1">
    <source>
        <dbReference type="SAM" id="SignalP"/>
    </source>
</evidence>
<dbReference type="InterPro" id="IPR018391">
    <property type="entry name" value="PQQ_b-propeller_rpt"/>
</dbReference>
<dbReference type="Pfam" id="PF13360">
    <property type="entry name" value="PQQ_2"/>
    <property type="match status" value="1"/>
</dbReference>
<dbReference type="EMBL" id="JACHIG010000006">
    <property type="protein sequence ID" value="MBB5033454.1"/>
    <property type="molecule type" value="Genomic_DNA"/>
</dbReference>
<dbReference type="PANTHER" id="PTHR34512">
    <property type="entry name" value="CELL SURFACE PROTEIN"/>
    <property type="match status" value="1"/>
</dbReference>
<dbReference type="AlphaFoldDB" id="A0A7W8DKN7"/>
<organism evidence="3 4">
    <name type="scientific">Prosthecobacter vanneervenii</name>
    <dbReference type="NCBI Taxonomy" id="48466"/>
    <lineage>
        <taxon>Bacteria</taxon>
        <taxon>Pseudomonadati</taxon>
        <taxon>Verrucomicrobiota</taxon>
        <taxon>Verrucomicrobiia</taxon>
        <taxon>Verrucomicrobiales</taxon>
        <taxon>Verrucomicrobiaceae</taxon>
        <taxon>Prosthecobacter</taxon>
    </lineage>
</organism>
<dbReference type="SUPFAM" id="SSF50998">
    <property type="entry name" value="Quinoprotein alcohol dehydrogenase-like"/>
    <property type="match status" value="1"/>
</dbReference>
<evidence type="ECO:0000259" key="2">
    <source>
        <dbReference type="Pfam" id="PF13360"/>
    </source>
</evidence>
<dbReference type="Gene3D" id="2.130.10.10">
    <property type="entry name" value="YVTN repeat-like/Quinoprotein amine dehydrogenase"/>
    <property type="match status" value="1"/>
</dbReference>
<feature type="signal peptide" evidence="1">
    <location>
        <begin position="1"/>
        <end position="20"/>
    </location>
</feature>
<feature type="chain" id="PRO_5031363098" evidence="1">
    <location>
        <begin position="21"/>
        <end position="425"/>
    </location>
</feature>
<accession>A0A7W8DKN7</accession>
<name>A0A7W8DKN7_9BACT</name>